<dbReference type="EMBL" id="JBHZOL010000062">
    <property type="protein sequence ID" value="MFE4106340.1"/>
    <property type="molecule type" value="Genomic_DNA"/>
</dbReference>
<comment type="caution">
    <text evidence="2">The sequence shown here is derived from an EMBL/GenBank/DDBJ whole genome shotgun (WGS) entry which is preliminary data.</text>
</comment>
<organism evidence="2 3">
    <name type="scientific">Almyronema epifaneia S1</name>
    <dbReference type="NCBI Taxonomy" id="2991925"/>
    <lineage>
        <taxon>Bacteria</taxon>
        <taxon>Bacillati</taxon>
        <taxon>Cyanobacteriota</taxon>
        <taxon>Cyanophyceae</taxon>
        <taxon>Nodosilineales</taxon>
        <taxon>Nodosilineaceae</taxon>
        <taxon>Almyronema</taxon>
        <taxon>Almyronema epifaneia</taxon>
    </lineage>
</organism>
<dbReference type="PRINTS" id="PR00081">
    <property type="entry name" value="GDHRDH"/>
</dbReference>
<keyword evidence="3" id="KW-1185">Reference proteome</keyword>
<comment type="similarity">
    <text evidence="1">Belongs to the short-chain dehydrogenases/reductases (SDR) family.</text>
</comment>
<dbReference type="RefSeq" id="WP_377964003.1">
    <property type="nucleotide sequence ID" value="NZ_JBHZOL010000062.1"/>
</dbReference>
<protein>
    <submittedName>
        <fullName evidence="2">SDR family NAD(P)-dependent oxidoreductase</fullName>
        <ecNumber evidence="2">1.1.1.-</ecNumber>
    </submittedName>
</protein>
<evidence type="ECO:0000313" key="2">
    <source>
        <dbReference type="EMBL" id="MFE4106340.1"/>
    </source>
</evidence>
<reference evidence="2 3" key="1">
    <citation type="submission" date="2024-10" db="EMBL/GenBank/DDBJ databases">
        <authorList>
            <person name="Ratan Roy A."/>
            <person name="Morales Sandoval P.H."/>
            <person name="De Los Santos Villalobos S."/>
            <person name="Chakraborty S."/>
            <person name="Mukherjee J."/>
        </authorList>
    </citation>
    <scope>NUCLEOTIDE SEQUENCE [LARGE SCALE GENOMIC DNA]</scope>
    <source>
        <strain evidence="2 3">S1</strain>
    </source>
</reference>
<dbReference type="EC" id="1.1.1.-" evidence="2"/>
<dbReference type="SUPFAM" id="SSF51735">
    <property type="entry name" value="NAD(P)-binding Rossmann-fold domains"/>
    <property type="match status" value="1"/>
</dbReference>
<dbReference type="Gene3D" id="3.40.50.720">
    <property type="entry name" value="NAD(P)-binding Rossmann-like Domain"/>
    <property type="match status" value="1"/>
</dbReference>
<dbReference type="PRINTS" id="PR00080">
    <property type="entry name" value="SDRFAMILY"/>
</dbReference>
<dbReference type="Proteomes" id="UP001600165">
    <property type="component" value="Unassembled WGS sequence"/>
</dbReference>
<dbReference type="InterPro" id="IPR002347">
    <property type="entry name" value="SDR_fam"/>
</dbReference>
<dbReference type="InterPro" id="IPR050259">
    <property type="entry name" value="SDR"/>
</dbReference>
<dbReference type="PANTHER" id="PTHR42879:SF2">
    <property type="entry name" value="3-OXOACYL-[ACYL-CARRIER-PROTEIN] REDUCTASE FABG"/>
    <property type="match status" value="1"/>
</dbReference>
<accession>A0ABW6IDT1</accession>
<evidence type="ECO:0000313" key="3">
    <source>
        <dbReference type="Proteomes" id="UP001600165"/>
    </source>
</evidence>
<evidence type="ECO:0000256" key="1">
    <source>
        <dbReference type="ARBA" id="ARBA00006484"/>
    </source>
</evidence>
<name>A0ABW6IDT1_9CYAN</name>
<dbReference type="PANTHER" id="PTHR42879">
    <property type="entry name" value="3-OXOACYL-(ACYL-CARRIER-PROTEIN) REDUCTASE"/>
    <property type="match status" value="1"/>
</dbReference>
<keyword evidence="2" id="KW-0560">Oxidoreductase</keyword>
<gene>
    <name evidence="2" type="ORF">ACFVKH_08640</name>
</gene>
<dbReference type="GO" id="GO:0016491">
    <property type="term" value="F:oxidoreductase activity"/>
    <property type="evidence" value="ECO:0007669"/>
    <property type="project" value="UniProtKB-KW"/>
</dbReference>
<sequence length="256" mass="26403">MINLAGKVILVTGASRGIGAAIAQTLGAAHADVIVHYGHDPKGASQVAAAIASAYVVQADLAVVGAATDLWSAAIAWKGHIDVVINNAGIAPAAGVAPQAGVDADFATWSQAWQKTLQVNLIAVADICREAILHFQTQGGGTLINIASRAAFRGDDPEYMHYAASKGGVISLTRSIARGYGRQNILAYAIAPGFVRTEMSEAFVQKYGEETLTRDIPLGQIASPQDVANVAAFLASGLAPHATGTTIDINGASYVR</sequence>
<dbReference type="Pfam" id="PF13561">
    <property type="entry name" value="adh_short_C2"/>
    <property type="match status" value="1"/>
</dbReference>
<dbReference type="CDD" id="cd05233">
    <property type="entry name" value="SDR_c"/>
    <property type="match status" value="1"/>
</dbReference>
<dbReference type="InterPro" id="IPR036291">
    <property type="entry name" value="NAD(P)-bd_dom_sf"/>
</dbReference>
<proteinExistence type="inferred from homology"/>